<dbReference type="EMBL" id="CAJOBD010031942">
    <property type="protein sequence ID" value="CAF4287749.1"/>
    <property type="molecule type" value="Genomic_DNA"/>
</dbReference>
<comment type="caution">
    <text evidence="1">The sequence shown here is derived from an EMBL/GenBank/DDBJ whole genome shotgun (WGS) entry which is preliminary data.</text>
</comment>
<feature type="non-terminal residue" evidence="1">
    <location>
        <position position="171"/>
    </location>
</feature>
<proteinExistence type="predicted"/>
<protein>
    <submittedName>
        <fullName evidence="1">Uncharacterized protein</fullName>
    </submittedName>
</protein>
<reference evidence="1" key="1">
    <citation type="submission" date="2021-02" db="EMBL/GenBank/DDBJ databases">
        <authorList>
            <person name="Nowell W R."/>
        </authorList>
    </citation>
    <scope>NUCLEOTIDE SEQUENCE</scope>
</reference>
<dbReference type="AlphaFoldDB" id="A0A820GZM8"/>
<evidence type="ECO:0000313" key="2">
    <source>
        <dbReference type="Proteomes" id="UP000663836"/>
    </source>
</evidence>
<organism evidence="1 2">
    <name type="scientific">Rotaria sordida</name>
    <dbReference type="NCBI Taxonomy" id="392033"/>
    <lineage>
        <taxon>Eukaryota</taxon>
        <taxon>Metazoa</taxon>
        <taxon>Spiralia</taxon>
        <taxon>Gnathifera</taxon>
        <taxon>Rotifera</taxon>
        <taxon>Eurotatoria</taxon>
        <taxon>Bdelloidea</taxon>
        <taxon>Philodinida</taxon>
        <taxon>Philodinidae</taxon>
        <taxon>Rotaria</taxon>
    </lineage>
</organism>
<accession>A0A820GZM8</accession>
<name>A0A820GZM8_9BILA</name>
<gene>
    <name evidence="1" type="ORF">JBS370_LOCUS39970</name>
</gene>
<sequence length="171" mass="21009">QIFLIFDKLQYFDFGSHSINFQRFFFTILPPTLFSSTLLELRVSLKRFIDCLYLLDGRFNQLHTLKVNIAFIEQNSKINNKEKLPNLRYFSLHCKNDTNYYDEEIKPLVQRMMNLETLNFIFLFRNFNQIDLRSNEDIHQTFKYFKDYQIISYVYYFEKRNESQCRIYSYP</sequence>
<evidence type="ECO:0000313" key="1">
    <source>
        <dbReference type="EMBL" id="CAF4287749.1"/>
    </source>
</evidence>
<dbReference type="Proteomes" id="UP000663836">
    <property type="component" value="Unassembled WGS sequence"/>
</dbReference>